<dbReference type="EMBL" id="CP039351">
    <property type="protein sequence ID" value="QCE01103.1"/>
    <property type="molecule type" value="Genomic_DNA"/>
</dbReference>
<name>A0A4D6MI54_VIGUN</name>
<evidence type="ECO:0000313" key="2">
    <source>
        <dbReference type="EMBL" id="QCE01103.1"/>
    </source>
</evidence>
<organism evidence="2 3">
    <name type="scientific">Vigna unguiculata</name>
    <name type="common">Cowpea</name>
    <dbReference type="NCBI Taxonomy" id="3917"/>
    <lineage>
        <taxon>Eukaryota</taxon>
        <taxon>Viridiplantae</taxon>
        <taxon>Streptophyta</taxon>
        <taxon>Embryophyta</taxon>
        <taxon>Tracheophyta</taxon>
        <taxon>Spermatophyta</taxon>
        <taxon>Magnoliopsida</taxon>
        <taxon>eudicotyledons</taxon>
        <taxon>Gunneridae</taxon>
        <taxon>Pentapetalae</taxon>
        <taxon>rosids</taxon>
        <taxon>fabids</taxon>
        <taxon>Fabales</taxon>
        <taxon>Fabaceae</taxon>
        <taxon>Papilionoideae</taxon>
        <taxon>50 kb inversion clade</taxon>
        <taxon>NPAAA clade</taxon>
        <taxon>indigoferoid/millettioid clade</taxon>
        <taxon>Phaseoleae</taxon>
        <taxon>Vigna</taxon>
    </lineage>
</organism>
<feature type="region of interest" description="Disordered" evidence="1">
    <location>
        <begin position="1"/>
        <end position="46"/>
    </location>
</feature>
<evidence type="ECO:0000256" key="1">
    <source>
        <dbReference type="SAM" id="MobiDB-lite"/>
    </source>
</evidence>
<gene>
    <name evidence="2" type="ORF">DEO72_LG7g2395</name>
</gene>
<protein>
    <submittedName>
        <fullName evidence="2">Uncharacterized protein</fullName>
    </submittedName>
</protein>
<evidence type="ECO:0000313" key="3">
    <source>
        <dbReference type="Proteomes" id="UP000501690"/>
    </source>
</evidence>
<keyword evidence="3" id="KW-1185">Reference proteome</keyword>
<feature type="compositionally biased region" description="Low complexity" evidence="1">
    <location>
        <begin position="23"/>
        <end position="34"/>
    </location>
</feature>
<proteinExistence type="predicted"/>
<accession>A0A4D6MI54</accession>
<dbReference type="AlphaFoldDB" id="A0A4D6MI54"/>
<sequence length="120" mass="13358">MSQDYQTRHSHTKEGNLSGPIRTSHNSHTHTGNTRQPEPQLKSSSCSSIILSHNSRDVILSLAGDTYRQAPSASEHTNLQTSLGGTTYIARRYALQNPTIFVAIAWQLKLCLQALHLYNE</sequence>
<reference evidence="2 3" key="1">
    <citation type="submission" date="2019-04" db="EMBL/GenBank/DDBJ databases">
        <title>An improved genome assembly and genetic linkage map for asparagus bean, Vigna unguiculata ssp. sesquipedialis.</title>
        <authorList>
            <person name="Xia Q."/>
            <person name="Zhang R."/>
            <person name="Dong Y."/>
        </authorList>
    </citation>
    <scope>NUCLEOTIDE SEQUENCE [LARGE SCALE GENOMIC DNA]</scope>
    <source>
        <tissue evidence="2">Leaf</tissue>
    </source>
</reference>
<dbReference type="Proteomes" id="UP000501690">
    <property type="component" value="Linkage Group LG7"/>
</dbReference>